<dbReference type="SUPFAM" id="SSF46689">
    <property type="entry name" value="Homeodomain-like"/>
    <property type="match status" value="1"/>
</dbReference>
<keyword evidence="7" id="KW-1185">Reference proteome</keyword>
<dbReference type="AlphaFoldDB" id="A0A7W9SN16"/>
<dbReference type="InterPro" id="IPR050109">
    <property type="entry name" value="HTH-type_TetR-like_transc_reg"/>
</dbReference>
<dbReference type="InterPro" id="IPR009057">
    <property type="entry name" value="Homeodomain-like_sf"/>
</dbReference>
<dbReference type="InterPro" id="IPR036271">
    <property type="entry name" value="Tet_transcr_reg_TetR-rel_C_sf"/>
</dbReference>
<dbReference type="RefSeq" id="WP_184192795.1">
    <property type="nucleotide sequence ID" value="NZ_JACHGW010000001.1"/>
</dbReference>
<comment type="caution">
    <text evidence="6">The sequence shown here is derived from an EMBL/GenBank/DDBJ whole genome shotgun (WGS) entry which is preliminary data.</text>
</comment>
<dbReference type="SUPFAM" id="SSF48498">
    <property type="entry name" value="Tetracyclin repressor-like, C-terminal domain"/>
    <property type="match status" value="1"/>
</dbReference>
<keyword evidence="2 4" id="KW-0238">DNA-binding</keyword>
<feature type="DNA-binding region" description="H-T-H motif" evidence="4">
    <location>
        <begin position="27"/>
        <end position="46"/>
    </location>
</feature>
<dbReference type="InterPro" id="IPR001647">
    <property type="entry name" value="HTH_TetR"/>
</dbReference>
<evidence type="ECO:0000256" key="4">
    <source>
        <dbReference type="PROSITE-ProRule" id="PRU00335"/>
    </source>
</evidence>
<dbReference type="Pfam" id="PF00440">
    <property type="entry name" value="TetR_N"/>
    <property type="match status" value="1"/>
</dbReference>
<dbReference type="Proteomes" id="UP000520814">
    <property type="component" value="Unassembled WGS sequence"/>
</dbReference>
<dbReference type="PRINTS" id="PR00455">
    <property type="entry name" value="HTHTETR"/>
</dbReference>
<name>A0A7W9SN16_ARMRO</name>
<dbReference type="PROSITE" id="PS50977">
    <property type="entry name" value="HTH_TETR_2"/>
    <property type="match status" value="1"/>
</dbReference>
<evidence type="ECO:0000259" key="5">
    <source>
        <dbReference type="PROSITE" id="PS50977"/>
    </source>
</evidence>
<keyword evidence="1" id="KW-0805">Transcription regulation</keyword>
<reference evidence="6 7" key="1">
    <citation type="submission" date="2020-08" db="EMBL/GenBank/DDBJ databases">
        <title>Genomic Encyclopedia of Type Strains, Phase IV (KMG-IV): sequencing the most valuable type-strain genomes for metagenomic binning, comparative biology and taxonomic classification.</title>
        <authorList>
            <person name="Goeker M."/>
        </authorList>
    </citation>
    <scope>NUCLEOTIDE SEQUENCE [LARGE SCALE GENOMIC DNA]</scope>
    <source>
        <strain evidence="6 7">DSM 23562</strain>
    </source>
</reference>
<dbReference type="GO" id="GO:0003700">
    <property type="term" value="F:DNA-binding transcription factor activity"/>
    <property type="evidence" value="ECO:0007669"/>
    <property type="project" value="TreeGrafter"/>
</dbReference>
<accession>A0A7W9SN16</accession>
<sequence length="182" mass="20264">MRKPEKLEELLHAAHNVVVRDGVTRLTLDLVAREAGVSKGAVLYYFPTKNALIGQMLHTWMDCHQRDWHAAIEKQPEGPGRKTRALLSLIATPDAMDERGGAGMLAAIANDPELLSILREKIGDWQGQLADDDIDPTVAQLVRFVMDGVKFSEIMGINPPNNETRQLLVSYLDQLILKSEMP</sequence>
<dbReference type="Gene3D" id="1.10.357.10">
    <property type="entry name" value="Tetracycline Repressor, domain 2"/>
    <property type="match status" value="1"/>
</dbReference>
<dbReference type="GO" id="GO:0000976">
    <property type="term" value="F:transcription cis-regulatory region binding"/>
    <property type="evidence" value="ECO:0007669"/>
    <property type="project" value="TreeGrafter"/>
</dbReference>
<keyword evidence="3" id="KW-0804">Transcription</keyword>
<dbReference type="EMBL" id="JACHGW010000001">
    <property type="protein sequence ID" value="MBB6049179.1"/>
    <property type="molecule type" value="Genomic_DNA"/>
</dbReference>
<dbReference type="Pfam" id="PF17937">
    <property type="entry name" value="TetR_C_28"/>
    <property type="match status" value="1"/>
</dbReference>
<gene>
    <name evidence="6" type="ORF">HNQ39_000941</name>
</gene>
<evidence type="ECO:0000256" key="1">
    <source>
        <dbReference type="ARBA" id="ARBA00023015"/>
    </source>
</evidence>
<protein>
    <submittedName>
        <fullName evidence="6">AcrR family transcriptional regulator</fullName>
    </submittedName>
</protein>
<evidence type="ECO:0000313" key="6">
    <source>
        <dbReference type="EMBL" id="MBB6049179.1"/>
    </source>
</evidence>
<dbReference type="InterPro" id="IPR041479">
    <property type="entry name" value="TetR_CgmR_C"/>
</dbReference>
<dbReference type="PANTHER" id="PTHR30055:SF234">
    <property type="entry name" value="HTH-TYPE TRANSCRIPTIONAL REGULATOR BETI"/>
    <property type="match status" value="1"/>
</dbReference>
<proteinExistence type="predicted"/>
<evidence type="ECO:0000313" key="7">
    <source>
        <dbReference type="Proteomes" id="UP000520814"/>
    </source>
</evidence>
<evidence type="ECO:0000256" key="2">
    <source>
        <dbReference type="ARBA" id="ARBA00023125"/>
    </source>
</evidence>
<organism evidence="6 7">
    <name type="scientific">Armatimonas rosea</name>
    <dbReference type="NCBI Taxonomy" id="685828"/>
    <lineage>
        <taxon>Bacteria</taxon>
        <taxon>Bacillati</taxon>
        <taxon>Armatimonadota</taxon>
        <taxon>Armatimonadia</taxon>
        <taxon>Armatimonadales</taxon>
        <taxon>Armatimonadaceae</taxon>
        <taxon>Armatimonas</taxon>
    </lineage>
</organism>
<feature type="domain" description="HTH tetR-type" evidence="5">
    <location>
        <begin position="4"/>
        <end position="64"/>
    </location>
</feature>
<dbReference type="PANTHER" id="PTHR30055">
    <property type="entry name" value="HTH-TYPE TRANSCRIPTIONAL REGULATOR RUTR"/>
    <property type="match status" value="1"/>
</dbReference>
<evidence type="ECO:0000256" key="3">
    <source>
        <dbReference type="ARBA" id="ARBA00023163"/>
    </source>
</evidence>